<dbReference type="SUPFAM" id="SSF49854">
    <property type="entry name" value="Spermadhesin, CUB domain"/>
    <property type="match status" value="4"/>
</dbReference>
<keyword evidence="2" id="KW-0732">Signal</keyword>
<organism evidence="4 5">
    <name type="scientific">Flavobacterium silvaticum</name>
    <dbReference type="NCBI Taxonomy" id="1852020"/>
    <lineage>
        <taxon>Bacteria</taxon>
        <taxon>Pseudomonadati</taxon>
        <taxon>Bacteroidota</taxon>
        <taxon>Flavobacteriia</taxon>
        <taxon>Flavobacteriales</taxon>
        <taxon>Flavobacteriaceae</taxon>
        <taxon>Flavobacterium</taxon>
    </lineage>
</organism>
<evidence type="ECO:0000313" key="5">
    <source>
        <dbReference type="Proteomes" id="UP000712080"/>
    </source>
</evidence>
<proteinExistence type="predicted"/>
<dbReference type="SMART" id="SM00060">
    <property type="entry name" value="FN3"/>
    <property type="match status" value="6"/>
</dbReference>
<dbReference type="EMBL" id="JAAMPU010000084">
    <property type="protein sequence ID" value="NMH26499.1"/>
    <property type="molecule type" value="Genomic_DNA"/>
</dbReference>
<comment type="caution">
    <text evidence="4">The sequence shown here is derived from an EMBL/GenBank/DDBJ whole genome shotgun (WGS) entry which is preliminary data.</text>
</comment>
<feature type="domain" description="Fibronectin type-III" evidence="3">
    <location>
        <begin position="885"/>
        <end position="978"/>
    </location>
</feature>
<accession>A0A972FIA3</accession>
<feature type="signal peptide" evidence="2">
    <location>
        <begin position="1"/>
        <end position="21"/>
    </location>
</feature>
<feature type="non-terminal residue" evidence="4">
    <location>
        <position position="1931"/>
    </location>
</feature>
<dbReference type="Gene3D" id="2.60.120.290">
    <property type="entry name" value="Spermadhesin, CUB domain"/>
    <property type="match status" value="4"/>
</dbReference>
<dbReference type="CDD" id="cd00041">
    <property type="entry name" value="CUB"/>
    <property type="match status" value="2"/>
</dbReference>
<feature type="domain" description="Fibronectin type-III" evidence="3">
    <location>
        <begin position="1103"/>
        <end position="1200"/>
    </location>
</feature>
<protein>
    <recommendedName>
        <fullName evidence="3">Fibronectin type-III domain-containing protein</fullName>
    </recommendedName>
</protein>
<keyword evidence="5" id="KW-1185">Reference proteome</keyword>
<sequence>MKKITLYLVMLLMGFSGFSQVETFDEPGVVAPAGLGPWLLPATGTWQILDNGVGTTVNWGLNPQDVYPAHSGTQCAYMNRMNVGAGNTSEDYLVTPLLSTPQDAQFRFFTRTTIAGQSTPNSTLYQIRSAPATADPTQYTSFTTIVAQWTENELTDNFDVWEEKVINITDPVGTQMYYAFVRVFTQPTPAPNGDRWLVDDFKFISKCLDVTNLTAACLSTSTVLSWQSPGAATQWAVQVLPAGQEFDPNAGTPIIATTNTNFTVTQTTQPTVGDLVPLTDYVFYVQALCPDSGSEWVQVECTTQAAPPECGGNYVDSGGVDNEYSNNESVTTTICPETPGDQVTVTFTMFNTENTWDGIYVFDGNSVNAPMIPSDLGSGNGPMDTPGGYWGTEIPGPFTSSSPDGCLTFLFVSDGSGTRDGFESDVTCGPPPPCPKPGLLTAVTVNPTDATVSWANNGPGTAWQVLVLPANAPAPTETSVGVSATSAYTIPDLTSSTCYDVYVRADCSSTDNGLSAWAGPLEICTPALPPECGGNYIDVGGVDGPYLPGMNEITTICPETPGDVVTVHFTFMETEDGWDGFYVFNGNGIDDPMIPSTNGAGFNFNLQTPGAYWGTTIPDDFQSTSPDGCLTFQFISDGIFEEGGFNSTITCGPPPPCPKPTAITINSTTSFGAVITFTDNSTATSWDIYAVACGSPAPAADATPTVSGATTTQNVPVPGLEPDTCYDFYVRANCTNSDNGFSDWSGPRSATTQVAPPVCGGQYIDLGGANGTYPANLNSIVTVCPETPGEIVTVTFTSFETDPQADGLYVYDGNSTASPLIASNNPAGFGLLTQPGAWWGTQTLPIFESSSPDGCLTFQFISDGFFGLDGFIADVTCGPPPACPKPTQLQATNFTVNSAELSWTNNGPATAWQVIAVPCGSPIPAADDPNWVDADTNPYTLEGLASSSCFDFYVRSDCGDEDGVSNPAGPREGETLVAPPECGGIFVDNGGSDSYEASSDYFVTVCPEAGEVVTVTFTSFNTENNFDALYVFDGPTTASPQILSGNGAGAVPGGLAGGFWGGNIPGPFQSTSPDGCLTFMFRSDTSVQLDGWVANVTCSACPIPLNLVAVQPYTFGADLSWNTVPGATYDVYVVPAGSPAPDASTTPTFSGVPASPMPFHIPGDPLTQLTDYDFYVRAVCPDGIEESPWNGPASFTTLPTCPQPVNITSATTTGTATIQWTEVGPATQWEVWVVPSGSAVPIPGTGNIVVMDPAVNPITYNTLEDYGVLIPGLYDFYVHSICSDTDSSLITGPHEFYILNADPICAEVTPANPDINADGVINLCPGESCVDLTATYVDNHSTEVYAIESIPFAPPFPFDGGIELNISTDDIWGPVFELPFNFCFFGVNYTSVKVGSNGVVTFNNNNDTFCPWNTNPGTDVPNPNFPILNAIYGVYQDINPAVDTPVTHTINYQVLGTAPCRVFVINYVNIAQFQCELDSPLQTSQIVLYETSNNIEVYVKDRVSCTSWNEGAGVIGIQNPDGSAGYTPPGRNLGTWEAHDEAWRFKPDGESLVTFSWLMGDEFYSSDTTINVCVSELTTMTAQAVYNGCGGVITTKTAEVILSPQVIDVEPIEDVTQCDPYTLPAIVGAGNYFTGPDGTGDPHFAGDIISATTPMYVYAFITANGETCSDQEMFTITIGGQTITTPGDQTVCDEYILPELTNGSYYGQADGAGDVIPVATPITETATIWVYAPSDVGCPAQGSFVVTVNHTPVLVDPAVDIIQCTPYTFPTPTVGHYYDGPGGTGNILDGTTVSAPADALPVYLYGAAIAPCVPAETAFTITIHNGAVADDLPDANANCSFELPVLSAGNFYWTLPGGTGTQLFAGGIISTTQDIFVYVPATEDCPSSETFFTVTVTPAPVLDAVGDLSDCESITLPSLSVGSYYTDAEHT</sequence>
<name>A0A972FIA3_9FLAO</name>
<dbReference type="InterPro" id="IPR000859">
    <property type="entry name" value="CUB_dom"/>
</dbReference>
<feature type="domain" description="Fibronectin type-III" evidence="3">
    <location>
        <begin position="436"/>
        <end position="528"/>
    </location>
</feature>
<evidence type="ECO:0000313" key="4">
    <source>
        <dbReference type="EMBL" id="NMH26499.1"/>
    </source>
</evidence>
<reference evidence="4" key="1">
    <citation type="submission" date="2020-02" db="EMBL/GenBank/DDBJ databases">
        <title>Flavobacterium sp. genome.</title>
        <authorList>
            <person name="Jung H.S."/>
            <person name="Baek J.H."/>
            <person name="Jeon C.O."/>
        </authorList>
    </citation>
    <scope>NUCLEOTIDE SEQUENCE</scope>
    <source>
        <strain evidence="4">SE-s28</strain>
    </source>
</reference>
<gene>
    <name evidence="4" type="ORF">G6047_00510</name>
</gene>
<dbReference type="InterPro" id="IPR036116">
    <property type="entry name" value="FN3_sf"/>
</dbReference>
<dbReference type="NCBIfam" id="NF038128">
    <property type="entry name" value="choice_anch_J"/>
    <property type="match status" value="1"/>
</dbReference>
<feature type="chain" id="PRO_5037997508" description="Fibronectin type-III domain-containing protein" evidence="2">
    <location>
        <begin position="22"/>
        <end position="1931"/>
    </location>
</feature>
<feature type="domain" description="Fibronectin type-III" evidence="3">
    <location>
        <begin position="206"/>
        <end position="308"/>
    </location>
</feature>
<dbReference type="Proteomes" id="UP000712080">
    <property type="component" value="Unassembled WGS sequence"/>
</dbReference>
<dbReference type="Gene3D" id="2.60.120.200">
    <property type="match status" value="1"/>
</dbReference>
<dbReference type="SUPFAM" id="SSF49265">
    <property type="entry name" value="Fibronectin type III"/>
    <property type="match status" value="4"/>
</dbReference>
<dbReference type="Gene3D" id="2.60.40.10">
    <property type="entry name" value="Immunoglobulins"/>
    <property type="match status" value="4"/>
</dbReference>
<dbReference type="CDD" id="cd00063">
    <property type="entry name" value="FN3"/>
    <property type="match status" value="1"/>
</dbReference>
<dbReference type="InterPro" id="IPR013783">
    <property type="entry name" value="Ig-like_fold"/>
</dbReference>
<dbReference type="RefSeq" id="WP_211165351.1">
    <property type="nucleotide sequence ID" value="NZ_JAAMPU010000084.1"/>
</dbReference>
<evidence type="ECO:0000259" key="3">
    <source>
        <dbReference type="PROSITE" id="PS50853"/>
    </source>
</evidence>
<keyword evidence="1" id="KW-1015">Disulfide bond</keyword>
<dbReference type="PROSITE" id="PS50853">
    <property type="entry name" value="FN3"/>
    <property type="match status" value="5"/>
</dbReference>
<dbReference type="InterPro" id="IPR003961">
    <property type="entry name" value="FN3_dom"/>
</dbReference>
<evidence type="ECO:0000256" key="2">
    <source>
        <dbReference type="SAM" id="SignalP"/>
    </source>
</evidence>
<feature type="domain" description="Fibronectin type-III" evidence="3">
    <location>
        <begin position="659"/>
        <end position="755"/>
    </location>
</feature>
<dbReference type="InterPro" id="IPR035914">
    <property type="entry name" value="Sperma_CUB_dom_sf"/>
</dbReference>
<evidence type="ECO:0000256" key="1">
    <source>
        <dbReference type="ARBA" id="ARBA00023157"/>
    </source>
</evidence>
<dbReference type="Pfam" id="PF00041">
    <property type="entry name" value="fn3"/>
    <property type="match status" value="1"/>
</dbReference>